<gene>
    <name evidence="1" type="ORF">KK1_044328</name>
</gene>
<dbReference type="EMBL" id="KQ484537">
    <property type="protein sequence ID" value="KYP34699.1"/>
    <property type="molecule type" value="Genomic_DNA"/>
</dbReference>
<name>A0A151QWS2_CAJCA</name>
<organism evidence="1 2">
    <name type="scientific">Cajanus cajan</name>
    <name type="common">Pigeon pea</name>
    <name type="synonym">Cajanus indicus</name>
    <dbReference type="NCBI Taxonomy" id="3821"/>
    <lineage>
        <taxon>Eukaryota</taxon>
        <taxon>Viridiplantae</taxon>
        <taxon>Streptophyta</taxon>
        <taxon>Embryophyta</taxon>
        <taxon>Tracheophyta</taxon>
        <taxon>Spermatophyta</taxon>
        <taxon>Magnoliopsida</taxon>
        <taxon>eudicotyledons</taxon>
        <taxon>Gunneridae</taxon>
        <taxon>Pentapetalae</taxon>
        <taxon>rosids</taxon>
        <taxon>fabids</taxon>
        <taxon>Fabales</taxon>
        <taxon>Fabaceae</taxon>
        <taxon>Papilionoideae</taxon>
        <taxon>50 kb inversion clade</taxon>
        <taxon>NPAAA clade</taxon>
        <taxon>indigoferoid/millettioid clade</taxon>
        <taxon>Phaseoleae</taxon>
        <taxon>Cajanus</taxon>
    </lineage>
</organism>
<accession>A0A151QWS2</accession>
<proteinExistence type="predicted"/>
<evidence type="ECO:0000313" key="2">
    <source>
        <dbReference type="Proteomes" id="UP000075243"/>
    </source>
</evidence>
<dbReference type="AlphaFoldDB" id="A0A151QWS2"/>
<dbReference type="Gramene" id="C.cajan_41399.t">
    <property type="protein sequence ID" value="C.cajan_41399.t"/>
    <property type="gene ID" value="C.cajan_41399"/>
</dbReference>
<keyword evidence="2" id="KW-1185">Reference proteome</keyword>
<evidence type="ECO:0000313" key="1">
    <source>
        <dbReference type="EMBL" id="KYP34699.1"/>
    </source>
</evidence>
<sequence length="123" mass="14084">MASPGPVFSFLGLPPLPHTQLKKLDFQLCVVLWLYVESNILGTLKTFKLLILFTKIFIVDSFVIQEYGTNQMIDVGHESQGQLFRNTTVCIFCSFLYQDIFIFFSLFPGNFLVIHFHAAKSQI</sequence>
<dbReference type="Proteomes" id="UP000075243">
    <property type="component" value="Unassembled WGS sequence"/>
</dbReference>
<reference evidence="1" key="1">
    <citation type="journal article" date="2012" name="Nat. Biotechnol.">
        <title>Draft genome sequence of pigeonpea (Cajanus cajan), an orphan legume crop of resource-poor farmers.</title>
        <authorList>
            <person name="Varshney R.K."/>
            <person name="Chen W."/>
            <person name="Li Y."/>
            <person name="Bharti A.K."/>
            <person name="Saxena R.K."/>
            <person name="Schlueter J.A."/>
            <person name="Donoghue M.T."/>
            <person name="Azam S."/>
            <person name="Fan G."/>
            <person name="Whaley A.M."/>
            <person name="Farmer A.D."/>
            <person name="Sheridan J."/>
            <person name="Iwata A."/>
            <person name="Tuteja R."/>
            <person name="Penmetsa R.V."/>
            <person name="Wu W."/>
            <person name="Upadhyaya H.D."/>
            <person name="Yang S.P."/>
            <person name="Shah T."/>
            <person name="Saxena K.B."/>
            <person name="Michael T."/>
            <person name="McCombie W.R."/>
            <person name="Yang B."/>
            <person name="Zhang G."/>
            <person name="Yang H."/>
            <person name="Wang J."/>
            <person name="Spillane C."/>
            <person name="Cook D.R."/>
            <person name="May G.D."/>
            <person name="Xu X."/>
            <person name="Jackson S.A."/>
        </authorList>
    </citation>
    <scope>NUCLEOTIDE SEQUENCE [LARGE SCALE GENOMIC DNA]</scope>
</reference>
<protein>
    <submittedName>
        <fullName evidence="1">Uncharacterized protein</fullName>
    </submittedName>
</protein>